<feature type="binding site" evidence="2">
    <location>
        <position position="193"/>
    </location>
    <ligand>
        <name>ATP</name>
        <dbReference type="ChEBI" id="CHEBI:30616"/>
    </ligand>
</feature>
<evidence type="ECO:0000256" key="2">
    <source>
        <dbReference type="HAMAP-Rule" id="MF_01539"/>
    </source>
</evidence>
<accession>A0A1I0ZNL2</accession>
<dbReference type="RefSeq" id="WP_090042132.1">
    <property type="nucleotide sequence ID" value="NZ_FOKI01000023.1"/>
</dbReference>
<dbReference type="OrthoDB" id="9769796at2"/>
<dbReference type="STRING" id="84698.SAMN04488528_102327"/>
<dbReference type="AlphaFoldDB" id="A0A1I0ZNL2"/>
<keyword evidence="1 2" id="KW-0819">tRNA processing</keyword>
<feature type="binding site" evidence="2">
    <location>
        <begin position="7"/>
        <end position="20"/>
    </location>
    <ligand>
        <name>ATP</name>
        <dbReference type="ChEBI" id="CHEBI:30616"/>
    </ligand>
</feature>
<reference evidence="3 4" key="1">
    <citation type="submission" date="2016-10" db="EMBL/GenBank/DDBJ databases">
        <authorList>
            <person name="de Groot N.N."/>
        </authorList>
    </citation>
    <scope>NUCLEOTIDE SEQUENCE [LARGE SCALE GENOMIC DNA]</scope>
    <source>
        <strain evidence="3 4">DSM 12271</strain>
    </source>
</reference>
<keyword evidence="2" id="KW-0820">tRNA-binding</keyword>
<keyword evidence="4" id="KW-1185">Reference proteome</keyword>
<dbReference type="Pfam" id="PF05636">
    <property type="entry name" value="HIGH_NTase1"/>
    <property type="match status" value="1"/>
</dbReference>
<keyword evidence="2" id="KW-0067">ATP-binding</keyword>
<dbReference type="GO" id="GO:0005524">
    <property type="term" value="F:ATP binding"/>
    <property type="evidence" value="ECO:0007669"/>
    <property type="project" value="UniProtKB-KW"/>
</dbReference>
<dbReference type="Proteomes" id="UP000198619">
    <property type="component" value="Unassembled WGS sequence"/>
</dbReference>
<dbReference type="GO" id="GO:0016740">
    <property type="term" value="F:transferase activity"/>
    <property type="evidence" value="ECO:0007669"/>
    <property type="project" value="UniProtKB-KW"/>
</dbReference>
<keyword evidence="2" id="KW-0436">Ligase</keyword>
<dbReference type="GO" id="GO:0016879">
    <property type="term" value="F:ligase activity, forming carbon-nitrogen bonds"/>
    <property type="evidence" value="ECO:0007669"/>
    <property type="project" value="UniProtKB-UniRule"/>
</dbReference>
<name>A0A1I0ZNL2_9CLOT</name>
<keyword evidence="2" id="KW-0694">RNA-binding</keyword>
<evidence type="ECO:0000256" key="1">
    <source>
        <dbReference type="ARBA" id="ARBA00022694"/>
    </source>
</evidence>
<comment type="caution">
    <text evidence="2">Lacks conserved residue(s) required for the propagation of feature annotation.</text>
</comment>
<dbReference type="EC" id="6.3.4.-" evidence="2"/>
<feature type="binding site" evidence="2">
    <location>
        <position position="168"/>
    </location>
    <ligand>
        <name>ATP</name>
        <dbReference type="ChEBI" id="CHEBI:30616"/>
    </ligand>
</feature>
<protein>
    <recommendedName>
        <fullName evidence="2">tRNA(Met) cytidine acetate ligase</fullName>
        <ecNumber evidence="2">6.3.4.-</ecNumber>
    </recommendedName>
</protein>
<comment type="subcellular location">
    <subcellularLocation>
        <location evidence="2">Cytoplasm</location>
    </subcellularLocation>
</comment>
<gene>
    <name evidence="2" type="primary">tmcAL</name>
    <name evidence="3" type="ORF">SAMN04488528_102327</name>
</gene>
<dbReference type="Gene3D" id="3.40.50.620">
    <property type="entry name" value="HUPs"/>
    <property type="match status" value="1"/>
</dbReference>
<dbReference type="InterPro" id="IPR008513">
    <property type="entry name" value="tRNA(Met)_cyd_acetate_ligase"/>
</dbReference>
<dbReference type="EMBL" id="FOKI01000023">
    <property type="protein sequence ID" value="SFB27077.1"/>
    <property type="molecule type" value="Genomic_DNA"/>
</dbReference>
<dbReference type="PANTHER" id="PTHR37825:SF1">
    <property type="entry name" value="TRNA(MET) CYTIDINE ACETATE LIGASE"/>
    <property type="match status" value="1"/>
</dbReference>
<evidence type="ECO:0000313" key="4">
    <source>
        <dbReference type="Proteomes" id="UP000198619"/>
    </source>
</evidence>
<keyword evidence="2" id="KW-0963">Cytoplasm</keyword>
<dbReference type="GO" id="GO:0000049">
    <property type="term" value="F:tRNA binding"/>
    <property type="evidence" value="ECO:0007669"/>
    <property type="project" value="UniProtKB-KW"/>
</dbReference>
<dbReference type="PANTHER" id="PTHR37825">
    <property type="entry name" value="TRNA(MET) CYTIDINE ACETATE LIGASE"/>
    <property type="match status" value="1"/>
</dbReference>
<dbReference type="HAMAP" id="MF_01539">
    <property type="entry name" value="TmcAL"/>
    <property type="match status" value="1"/>
</dbReference>
<keyword evidence="2" id="KW-0547">Nucleotide-binding</keyword>
<proteinExistence type="inferred from homology"/>
<sequence>MNISAIISEYNPFHNGHLYHINKTKDLCNTNYVIVLMSGNFAQRGIPCVIDKWNRAEMALLNGADLVLELPSVFALSSAEFFAKGSVSLLNSLNCVTHLSFGSECGDIDLIQKIAMILSHEPKEYKVILKNLIDSGLPFAKARFLALKEYIENTENIPNLSSFLSSSNNILAIEYCKSLIQLNSNIKPITVQRLGGEYNENSLNEIFSSATSLRNLLKENIDFDILKDHMPTTAFHILKNLKATDYKFVFDEDMFSLLKYKLTCCENNLNLIPDASEGLDNKIIKEVINSDSLKELILNSKSKRYTYTRINRILCQYFIGLETFDLIDLRTTTPSYCRVLGFTENGSKILKLIKNNSNIDIITKIPKTRNDMLNADIKSTKAYSILCKNIKPNNDFLKSPIIIKNT</sequence>
<comment type="function">
    <text evidence="2">Catalyzes the formation of N(4)-acetylcytidine (ac(4)C) at the wobble position of elongator tRNA(Met), using acetate and ATP as substrates. First activates an acetate ion to form acetyladenylate (Ac-AMP) and then transfers the acetyl group to tRNA to form ac(4)C34.</text>
</comment>
<keyword evidence="3" id="KW-0808">Transferase</keyword>
<feature type="binding site" evidence="2">
    <location>
        <position position="102"/>
    </location>
    <ligand>
        <name>ATP</name>
        <dbReference type="ChEBI" id="CHEBI:30616"/>
    </ligand>
</feature>
<evidence type="ECO:0000313" key="3">
    <source>
        <dbReference type="EMBL" id="SFB27077.1"/>
    </source>
</evidence>
<dbReference type="InterPro" id="IPR014729">
    <property type="entry name" value="Rossmann-like_a/b/a_fold"/>
</dbReference>
<comment type="similarity">
    <text evidence="2">Belongs to the TmcAL family.</text>
</comment>
<organism evidence="3 4">
    <name type="scientific">Clostridium frigidicarnis</name>
    <dbReference type="NCBI Taxonomy" id="84698"/>
    <lineage>
        <taxon>Bacteria</taxon>
        <taxon>Bacillati</taxon>
        <taxon>Bacillota</taxon>
        <taxon>Clostridia</taxon>
        <taxon>Eubacteriales</taxon>
        <taxon>Clostridiaceae</taxon>
        <taxon>Clostridium</taxon>
    </lineage>
</organism>
<comment type="catalytic activity">
    <reaction evidence="2">
        <text>cytidine(34) in elongator tRNA(Met) + acetate + ATP = N(4)-acetylcytidine(34) in elongator tRNA(Met) + AMP + diphosphate</text>
        <dbReference type="Rhea" id="RHEA:58144"/>
        <dbReference type="Rhea" id="RHEA-COMP:10693"/>
        <dbReference type="Rhea" id="RHEA-COMP:10694"/>
        <dbReference type="ChEBI" id="CHEBI:30089"/>
        <dbReference type="ChEBI" id="CHEBI:30616"/>
        <dbReference type="ChEBI" id="CHEBI:33019"/>
        <dbReference type="ChEBI" id="CHEBI:74900"/>
        <dbReference type="ChEBI" id="CHEBI:82748"/>
        <dbReference type="ChEBI" id="CHEBI:456215"/>
    </reaction>
</comment>
<dbReference type="NCBIfam" id="NF010191">
    <property type="entry name" value="PRK13670.1"/>
    <property type="match status" value="1"/>
</dbReference>
<dbReference type="SUPFAM" id="SSF52374">
    <property type="entry name" value="Nucleotidylyl transferase"/>
    <property type="match status" value="1"/>
</dbReference>
<dbReference type="GO" id="GO:0005737">
    <property type="term" value="C:cytoplasm"/>
    <property type="evidence" value="ECO:0007669"/>
    <property type="project" value="UniProtKB-SubCell"/>
</dbReference>
<dbReference type="GO" id="GO:0006400">
    <property type="term" value="P:tRNA modification"/>
    <property type="evidence" value="ECO:0007669"/>
    <property type="project" value="UniProtKB-UniRule"/>
</dbReference>